<organism evidence="1 2">
    <name type="scientific">Bacillus cereus</name>
    <dbReference type="NCBI Taxonomy" id="1396"/>
    <lineage>
        <taxon>Bacteria</taxon>
        <taxon>Bacillati</taxon>
        <taxon>Bacillota</taxon>
        <taxon>Bacilli</taxon>
        <taxon>Bacillales</taxon>
        <taxon>Bacillaceae</taxon>
        <taxon>Bacillus</taxon>
        <taxon>Bacillus cereus group</taxon>
    </lineage>
</organism>
<dbReference type="InterPro" id="IPR013324">
    <property type="entry name" value="RNA_pol_sigma_r3/r4-like"/>
</dbReference>
<dbReference type="SUPFAM" id="SSF88659">
    <property type="entry name" value="Sigma3 and sigma4 domains of RNA polymerase sigma factors"/>
    <property type="match status" value="1"/>
</dbReference>
<accession>A0A9X7M170</accession>
<dbReference type="Gene3D" id="1.10.1740.10">
    <property type="match status" value="1"/>
</dbReference>
<dbReference type="SUPFAM" id="SSF88946">
    <property type="entry name" value="Sigma2 domain of RNA polymerase sigma factors"/>
    <property type="match status" value="1"/>
</dbReference>
<protein>
    <submittedName>
        <fullName evidence="1">Sigma-70 family RNA polymerase sigma factor</fullName>
    </submittedName>
</protein>
<dbReference type="EMBL" id="CP031778">
    <property type="protein sequence ID" value="QDZ76652.1"/>
    <property type="molecule type" value="Genomic_DNA"/>
</dbReference>
<dbReference type="InterPro" id="IPR013325">
    <property type="entry name" value="RNA_pol_sigma_r2"/>
</dbReference>
<dbReference type="Gene3D" id="1.20.140.160">
    <property type="match status" value="1"/>
</dbReference>
<dbReference type="GO" id="GO:0003700">
    <property type="term" value="F:DNA-binding transcription factor activity"/>
    <property type="evidence" value="ECO:0007669"/>
    <property type="project" value="InterPro"/>
</dbReference>
<dbReference type="InterPro" id="IPR014284">
    <property type="entry name" value="RNA_pol_sigma-70_dom"/>
</dbReference>
<reference evidence="1 2" key="1">
    <citation type="journal article" date="2019" name="Ecotoxicol. Environ. Saf.">
        <title>Microbial characterization of heavy metal resistant bacterial strains isolated from an electroplating wastewater treatment plant.</title>
        <authorList>
            <person name="Cai X."/>
            <person name="Zheng X."/>
            <person name="Zhang D."/>
            <person name="Iqbal W."/>
            <person name="Liu C."/>
            <person name="Yang B."/>
            <person name="Zhao X."/>
            <person name="Lu X."/>
            <person name="Mao Y."/>
        </authorList>
    </citation>
    <scope>NUCLEOTIDE SEQUENCE [LARGE SCALE GENOMIC DNA]</scope>
    <source>
        <strain evidence="1 2">Co1-1</strain>
    </source>
</reference>
<gene>
    <name evidence="1" type="ORF">D0437_27840</name>
</gene>
<proteinExistence type="predicted"/>
<dbReference type="GO" id="GO:0006352">
    <property type="term" value="P:DNA-templated transcription initiation"/>
    <property type="evidence" value="ECO:0007669"/>
    <property type="project" value="InterPro"/>
</dbReference>
<dbReference type="Proteomes" id="UP000321735">
    <property type="component" value="Chromosome"/>
</dbReference>
<dbReference type="NCBIfam" id="TIGR02937">
    <property type="entry name" value="sigma70-ECF"/>
    <property type="match status" value="1"/>
</dbReference>
<dbReference type="RefSeq" id="WP_208742656.1">
    <property type="nucleotide sequence ID" value="NZ_CP031778.1"/>
</dbReference>
<evidence type="ECO:0000313" key="1">
    <source>
        <dbReference type="EMBL" id="QDZ76652.1"/>
    </source>
</evidence>
<name>A0A9X7M170_BACCE</name>
<dbReference type="AlphaFoldDB" id="A0A9X7M170"/>
<evidence type="ECO:0000313" key="2">
    <source>
        <dbReference type="Proteomes" id="UP000321735"/>
    </source>
</evidence>
<sequence length="206" mass="23918">MTLEEFFEDKKNVVYATIQYQFGSFPQARKVAEMNHMELEDLIQIGLLTLWEVCVKFHTKKLKYFNAYASQAIKWTICNELHTKGRLIRVGKHVSYEDRNRISFHSIDLYRDGEVENEYFAVSPTNVEEEVLTAILYQEAMDVLQPEEVYVLQRKSHGLTDREIAQEVGRSISGVNQIKNAAFRKINPAYVSKGKGRKNRQQPLAI</sequence>